<evidence type="ECO:0000256" key="1">
    <source>
        <dbReference type="SAM" id="MobiDB-lite"/>
    </source>
</evidence>
<evidence type="ECO:0000256" key="2">
    <source>
        <dbReference type="SAM" id="Phobius"/>
    </source>
</evidence>
<sequence length="113" mass="12421">MAAAKNVSNETKNEAMKVAKAIQKPGQIKEQTKLIAAGIEKGIAEYKKQHKNKARDRDKARKQDIKAKARTARTAKAALSETSDGASQSYAHLLPWGLLVISWIGFIGFNLMK</sequence>
<dbReference type="Pfam" id="PF11169">
    <property type="entry name" value="DUF2956"/>
    <property type="match status" value="1"/>
</dbReference>
<keyword evidence="2" id="KW-0812">Transmembrane</keyword>
<feature type="transmembrane region" description="Helical" evidence="2">
    <location>
        <begin position="93"/>
        <end position="112"/>
    </location>
</feature>
<name>A0A330M1I1_9GAMM</name>
<evidence type="ECO:0000313" key="3">
    <source>
        <dbReference type="EMBL" id="SQH75283.1"/>
    </source>
</evidence>
<evidence type="ECO:0008006" key="5">
    <source>
        <dbReference type="Google" id="ProtNLM"/>
    </source>
</evidence>
<dbReference type="Proteomes" id="UP000250123">
    <property type="component" value="Chromosome SHEWBE"/>
</dbReference>
<dbReference type="InterPro" id="IPR021339">
    <property type="entry name" value="DUF2956"/>
</dbReference>
<feature type="region of interest" description="Disordered" evidence="1">
    <location>
        <begin position="48"/>
        <end position="81"/>
    </location>
</feature>
<protein>
    <recommendedName>
        <fullName evidence="5">DUF2956 domain-containing protein</fullName>
    </recommendedName>
</protein>
<gene>
    <name evidence="3" type="ORF">SHEWBE_1317</name>
</gene>
<dbReference type="RefSeq" id="WP_112351870.1">
    <property type="nucleotide sequence ID" value="NZ_LS483452.1"/>
</dbReference>
<organism evidence="3 4">
    <name type="scientific">Shewanella benthica</name>
    <dbReference type="NCBI Taxonomy" id="43661"/>
    <lineage>
        <taxon>Bacteria</taxon>
        <taxon>Pseudomonadati</taxon>
        <taxon>Pseudomonadota</taxon>
        <taxon>Gammaproteobacteria</taxon>
        <taxon>Alteromonadales</taxon>
        <taxon>Shewanellaceae</taxon>
        <taxon>Shewanella</taxon>
    </lineage>
</organism>
<reference evidence="4" key="1">
    <citation type="submission" date="2018-06" db="EMBL/GenBank/DDBJ databases">
        <authorList>
            <person name="Cea G.-C."/>
            <person name="William W."/>
        </authorList>
    </citation>
    <scope>NUCLEOTIDE SEQUENCE [LARGE SCALE GENOMIC DNA]</scope>
    <source>
        <strain evidence="4">DB21MT-2</strain>
    </source>
</reference>
<dbReference type="OrthoDB" id="5600789at2"/>
<accession>A0A330M1I1</accession>
<keyword evidence="2" id="KW-1133">Transmembrane helix</keyword>
<dbReference type="KEGG" id="sbk:SHEWBE_1317"/>
<evidence type="ECO:0000313" key="4">
    <source>
        <dbReference type="Proteomes" id="UP000250123"/>
    </source>
</evidence>
<dbReference type="EMBL" id="LS483452">
    <property type="protein sequence ID" value="SQH75283.1"/>
    <property type="molecule type" value="Genomic_DNA"/>
</dbReference>
<keyword evidence="2" id="KW-0472">Membrane</keyword>
<feature type="compositionally biased region" description="Basic and acidic residues" evidence="1">
    <location>
        <begin position="55"/>
        <end position="67"/>
    </location>
</feature>
<dbReference type="AlphaFoldDB" id="A0A330M1I1"/>
<proteinExistence type="predicted"/>